<dbReference type="EMBL" id="SKBQ01000086">
    <property type="protein sequence ID" value="TPX07760.1"/>
    <property type="molecule type" value="Genomic_DNA"/>
</dbReference>
<protein>
    <recommendedName>
        <fullName evidence="6">mitogen-activated protein kinase kinase</fullName>
        <ecNumber evidence="6">2.7.12.2</ecNumber>
    </recommendedName>
</protein>
<feature type="compositionally biased region" description="Polar residues" evidence="7">
    <location>
        <begin position="18"/>
        <end position="30"/>
    </location>
</feature>
<comment type="similarity">
    <text evidence="5">Belongs to the protein kinase superfamily. STE Ser/Thr protein kinase family. MAP kinase kinase subfamily.</text>
</comment>
<dbReference type="SUPFAM" id="SSF56112">
    <property type="entry name" value="Protein kinase-like (PK-like)"/>
    <property type="match status" value="1"/>
</dbReference>
<dbReference type="InterPro" id="IPR000719">
    <property type="entry name" value="Prot_kinase_dom"/>
</dbReference>
<sequence>MDDSDSVPATPDELIDSNPASPGSVDNSSEASTPFDPPSSSSDHAPPLLSKDAPKRVPSLRTVSDPQGSSHMSPSSSVTGTLTNARRPPPSAGSLPMDLMAKARALQQQRMGMAPRPGVPGPNGGSLSDSHSPIGAGSPMGQLPGGVPGNLRLPPNLGMGRPLPPGFPKSAPVVPSVGGRKPGLSERRQMKLGGLPGGPGSSGAGTPRLSDLGGGGGPQRPSLNGTSRDSKLHDFKNYIDAEKGWITFEGAATITRTGVNFASGQTFSISLDEIQVLDELGKGNYGTVYKVRHARPVKPRFGQGLSGFKAPSRQSSGTDKDDSSLENSLSSLNSLPAQGGTSGRVMAMKELRLELEESKFTTILKELVILHECVSPYIIDFYGAFFQEGAVYMCIEYMDGGSIDKLYAGGIPENVLRKITYSTVMGLKELKEKHNIIHRDVKPTNILVNTQGQVKICDFGVSGNLVASIAKTNIGCQSYMAPERISGGGSSQAGANSEGTYGVQSDIWSLGLTIIECAMGRYPYPPEISSTIFSQLSAIVEGDPPDLPEEGYSPTAQDFVRSSLNKIPAKRPTYPMLLAHPWLKPLTKPETITEDDEAEDGEDALADAAAKLNLQPGAGDAEVASWVTDILEKKQKGLVSDKSEKPALHAAPLDSVSPVSSPMA</sequence>
<dbReference type="GO" id="GO:0071474">
    <property type="term" value="P:cellular hyperosmotic response"/>
    <property type="evidence" value="ECO:0007669"/>
    <property type="project" value="TreeGrafter"/>
</dbReference>
<comment type="caution">
    <text evidence="9">The sequence shown here is derived from an EMBL/GenBank/DDBJ whole genome shotgun (WGS) entry which is preliminary data.</text>
</comment>
<keyword evidence="3" id="KW-0418">Kinase</keyword>
<dbReference type="GO" id="GO:0005524">
    <property type="term" value="F:ATP binding"/>
    <property type="evidence" value="ECO:0007669"/>
    <property type="project" value="UniProtKB-KW"/>
</dbReference>
<feature type="region of interest" description="Disordered" evidence="7">
    <location>
        <begin position="1"/>
        <end position="230"/>
    </location>
</feature>
<dbReference type="InterPro" id="IPR011009">
    <property type="entry name" value="Kinase-like_dom_sf"/>
</dbReference>
<organism evidence="9 10">
    <name type="scientific">Thyridium curvatum</name>
    <dbReference type="NCBI Taxonomy" id="1093900"/>
    <lineage>
        <taxon>Eukaryota</taxon>
        <taxon>Fungi</taxon>
        <taxon>Dikarya</taxon>
        <taxon>Ascomycota</taxon>
        <taxon>Pezizomycotina</taxon>
        <taxon>Sordariomycetes</taxon>
        <taxon>Sordariomycetidae</taxon>
        <taxon>Thyridiales</taxon>
        <taxon>Thyridiaceae</taxon>
        <taxon>Thyridium</taxon>
    </lineage>
</organism>
<feature type="compositionally biased region" description="Low complexity" evidence="7">
    <location>
        <begin position="64"/>
        <end position="77"/>
    </location>
</feature>
<dbReference type="SMART" id="SM00220">
    <property type="entry name" value="S_TKc"/>
    <property type="match status" value="1"/>
</dbReference>
<feature type="compositionally biased region" description="Low complexity" evidence="7">
    <location>
        <begin position="325"/>
        <end position="335"/>
    </location>
</feature>
<dbReference type="FunCoup" id="A0A507AU78">
    <property type="interactions" value="164"/>
</dbReference>
<keyword evidence="4" id="KW-0067">ATP-binding</keyword>
<proteinExistence type="inferred from homology"/>
<dbReference type="PANTHER" id="PTHR48013">
    <property type="entry name" value="DUAL SPECIFICITY MITOGEN-ACTIVATED PROTEIN KINASE KINASE 5-RELATED"/>
    <property type="match status" value="1"/>
</dbReference>
<dbReference type="STRING" id="1093900.A0A507AU78"/>
<dbReference type="PROSITE" id="PS00108">
    <property type="entry name" value="PROTEIN_KINASE_ST"/>
    <property type="match status" value="1"/>
</dbReference>
<dbReference type="Gene3D" id="1.10.510.10">
    <property type="entry name" value="Transferase(Phosphotransferase) domain 1"/>
    <property type="match status" value="1"/>
</dbReference>
<evidence type="ECO:0000256" key="7">
    <source>
        <dbReference type="SAM" id="MobiDB-lite"/>
    </source>
</evidence>
<dbReference type="AlphaFoldDB" id="A0A507AU78"/>
<feature type="domain" description="Protein kinase" evidence="8">
    <location>
        <begin position="274"/>
        <end position="583"/>
    </location>
</feature>
<dbReference type="Gene3D" id="3.30.200.20">
    <property type="entry name" value="Phosphorylase Kinase, domain 1"/>
    <property type="match status" value="2"/>
</dbReference>
<dbReference type="OrthoDB" id="10252354at2759"/>
<dbReference type="EC" id="2.7.12.2" evidence="6"/>
<dbReference type="GeneID" id="41977999"/>
<feature type="region of interest" description="Disordered" evidence="7">
    <location>
        <begin position="302"/>
        <end position="341"/>
    </location>
</feature>
<evidence type="ECO:0000256" key="5">
    <source>
        <dbReference type="ARBA" id="ARBA00038035"/>
    </source>
</evidence>
<reference evidence="9 10" key="1">
    <citation type="submission" date="2019-06" db="EMBL/GenBank/DDBJ databases">
        <title>Draft genome sequence of the filamentous fungus Phialemoniopsis curvata isolated from diesel fuel.</title>
        <authorList>
            <person name="Varaljay V.A."/>
            <person name="Lyon W.J."/>
            <person name="Crouch A.L."/>
            <person name="Drake C.E."/>
            <person name="Hollomon J.M."/>
            <person name="Nadeau L.J."/>
            <person name="Nunn H.S."/>
            <person name="Stevenson B.S."/>
            <person name="Bojanowski C.L."/>
            <person name="Crookes-Goodson W.J."/>
        </authorList>
    </citation>
    <scope>NUCLEOTIDE SEQUENCE [LARGE SCALE GENOMIC DNA]</scope>
    <source>
        <strain evidence="9 10">D216</strain>
    </source>
</reference>
<dbReference type="Pfam" id="PF00069">
    <property type="entry name" value="Pkinase"/>
    <property type="match status" value="1"/>
</dbReference>
<gene>
    <name evidence="9" type="ORF">E0L32_010552</name>
</gene>
<feature type="compositionally biased region" description="Gly residues" evidence="7">
    <location>
        <begin position="194"/>
        <end position="203"/>
    </location>
</feature>
<name>A0A507AU78_9PEZI</name>
<evidence type="ECO:0000256" key="1">
    <source>
        <dbReference type="ARBA" id="ARBA00022679"/>
    </source>
</evidence>
<dbReference type="InParanoid" id="A0A507AU78"/>
<dbReference type="RefSeq" id="XP_030989471.1">
    <property type="nucleotide sequence ID" value="XM_031133182.1"/>
</dbReference>
<dbReference type="PANTHER" id="PTHR48013:SF25">
    <property type="entry name" value="MAP KINASE KINASE PBS2"/>
    <property type="match status" value="1"/>
</dbReference>
<dbReference type="PROSITE" id="PS50011">
    <property type="entry name" value="PROTEIN_KINASE_DOM"/>
    <property type="match status" value="1"/>
</dbReference>
<evidence type="ECO:0000256" key="3">
    <source>
        <dbReference type="ARBA" id="ARBA00022777"/>
    </source>
</evidence>
<keyword evidence="2" id="KW-0547">Nucleotide-binding</keyword>
<accession>A0A507AU78</accession>
<keyword evidence="1" id="KW-0808">Transferase</keyword>
<feature type="compositionally biased region" description="Basic and acidic residues" evidence="7">
    <location>
        <begin position="638"/>
        <end position="647"/>
    </location>
</feature>
<feature type="compositionally biased region" description="Low complexity" evidence="7">
    <location>
        <begin position="31"/>
        <end position="50"/>
    </location>
</feature>
<dbReference type="Proteomes" id="UP000319257">
    <property type="component" value="Unassembled WGS sequence"/>
</dbReference>
<evidence type="ECO:0000313" key="9">
    <source>
        <dbReference type="EMBL" id="TPX07760.1"/>
    </source>
</evidence>
<evidence type="ECO:0000259" key="8">
    <source>
        <dbReference type="PROSITE" id="PS50011"/>
    </source>
</evidence>
<evidence type="ECO:0000256" key="4">
    <source>
        <dbReference type="ARBA" id="ARBA00022840"/>
    </source>
</evidence>
<dbReference type="GO" id="GO:0004708">
    <property type="term" value="F:MAP kinase kinase activity"/>
    <property type="evidence" value="ECO:0007669"/>
    <property type="project" value="UniProtKB-EC"/>
</dbReference>
<evidence type="ECO:0000256" key="2">
    <source>
        <dbReference type="ARBA" id="ARBA00022741"/>
    </source>
</evidence>
<dbReference type="InterPro" id="IPR008271">
    <property type="entry name" value="Ser/Thr_kinase_AS"/>
</dbReference>
<evidence type="ECO:0000256" key="6">
    <source>
        <dbReference type="ARBA" id="ARBA00038999"/>
    </source>
</evidence>
<evidence type="ECO:0000313" key="10">
    <source>
        <dbReference type="Proteomes" id="UP000319257"/>
    </source>
</evidence>
<keyword evidence="10" id="KW-1185">Reference proteome</keyword>
<feature type="region of interest" description="Disordered" evidence="7">
    <location>
        <begin position="638"/>
        <end position="664"/>
    </location>
</feature>